<gene>
    <name evidence="3" type="ORF">BDK92_4604</name>
</gene>
<dbReference type="AlphaFoldDB" id="A0A495JMJ4"/>
<keyword evidence="4" id="KW-1185">Reference proteome</keyword>
<feature type="region of interest" description="Disordered" evidence="1">
    <location>
        <begin position="304"/>
        <end position="359"/>
    </location>
</feature>
<protein>
    <submittedName>
        <fullName evidence="3">Uncharacterized protein</fullName>
    </submittedName>
</protein>
<feature type="transmembrane region" description="Helical" evidence="2">
    <location>
        <begin position="166"/>
        <end position="183"/>
    </location>
</feature>
<name>A0A495JMJ4_9ACTN</name>
<evidence type="ECO:0000256" key="2">
    <source>
        <dbReference type="SAM" id="Phobius"/>
    </source>
</evidence>
<evidence type="ECO:0000313" key="3">
    <source>
        <dbReference type="EMBL" id="RKR90236.1"/>
    </source>
</evidence>
<dbReference type="Pfam" id="PF22564">
    <property type="entry name" value="HAAS"/>
    <property type="match status" value="1"/>
</dbReference>
<keyword evidence="2" id="KW-0812">Transmembrane</keyword>
<accession>A0A495JMJ4</accession>
<reference evidence="3 4" key="1">
    <citation type="submission" date="2018-10" db="EMBL/GenBank/DDBJ databases">
        <title>Sequencing the genomes of 1000 actinobacteria strains.</title>
        <authorList>
            <person name="Klenk H.-P."/>
        </authorList>
    </citation>
    <scope>NUCLEOTIDE SEQUENCE [LARGE SCALE GENOMIC DNA]</scope>
    <source>
        <strain evidence="3 4">DSM 45175</strain>
    </source>
</reference>
<keyword evidence="2" id="KW-0472">Membrane</keyword>
<organism evidence="3 4">
    <name type="scientific">Micromonospora pisi</name>
    <dbReference type="NCBI Taxonomy" id="589240"/>
    <lineage>
        <taxon>Bacteria</taxon>
        <taxon>Bacillati</taxon>
        <taxon>Actinomycetota</taxon>
        <taxon>Actinomycetes</taxon>
        <taxon>Micromonosporales</taxon>
        <taxon>Micromonosporaceae</taxon>
        <taxon>Micromonospora</taxon>
    </lineage>
</organism>
<proteinExistence type="predicted"/>
<keyword evidence="2" id="KW-1133">Transmembrane helix</keyword>
<evidence type="ECO:0000313" key="4">
    <source>
        <dbReference type="Proteomes" id="UP000277671"/>
    </source>
</evidence>
<feature type="compositionally biased region" description="Low complexity" evidence="1">
    <location>
        <begin position="333"/>
        <end position="359"/>
    </location>
</feature>
<sequence>MTARDEEGVTQRSEDGMTEREITEYVERVRRALADLPPTDRDELLEDLPEHLAEVAAEGTGALVDRLGTPEAYAAELRAAAGLAAADQPANLDNRVVSAVRQVRDRLQAVDRRVGPLIGYASVGDFLRLLRPAWWVLRGYLVAMLVTVMTTNGEFGLLPRVDGNDIAGLLLLALCVLGSTWLGRRSDRFRGWRRHLFRLGTVAIVIFGLVGFVDVDRRGRQGGYYEPAYNADPYADVRDVYVYDPQGRLVEGVRLFDQEGRPIRLGYPWCDESGWRPGYYPDEATRDLLRAPYPYCPEGAPFRFSTAPPTVRPSDSPPVEISPSGPPAPTVAPAPTGTGVPPAGPPTASVVPTPSGSSR</sequence>
<comment type="caution">
    <text evidence="3">The sequence shown here is derived from an EMBL/GenBank/DDBJ whole genome shotgun (WGS) entry which is preliminary data.</text>
</comment>
<feature type="transmembrane region" description="Helical" evidence="2">
    <location>
        <begin position="195"/>
        <end position="213"/>
    </location>
</feature>
<feature type="region of interest" description="Disordered" evidence="1">
    <location>
        <begin position="1"/>
        <end position="21"/>
    </location>
</feature>
<dbReference type="Proteomes" id="UP000277671">
    <property type="component" value="Unassembled WGS sequence"/>
</dbReference>
<dbReference type="RefSeq" id="WP_281278637.1">
    <property type="nucleotide sequence ID" value="NZ_RBKT01000001.1"/>
</dbReference>
<evidence type="ECO:0000256" key="1">
    <source>
        <dbReference type="SAM" id="MobiDB-lite"/>
    </source>
</evidence>
<feature type="transmembrane region" description="Helical" evidence="2">
    <location>
        <begin position="133"/>
        <end position="151"/>
    </location>
</feature>
<dbReference type="EMBL" id="RBKT01000001">
    <property type="protein sequence ID" value="RKR90236.1"/>
    <property type="molecule type" value="Genomic_DNA"/>
</dbReference>